<dbReference type="PROSITE" id="PS50112">
    <property type="entry name" value="PAS"/>
    <property type="match status" value="1"/>
</dbReference>
<dbReference type="CDD" id="cd00082">
    <property type="entry name" value="HisKA"/>
    <property type="match status" value="1"/>
</dbReference>
<comment type="catalytic activity">
    <reaction evidence="1">
        <text>ATP + protein L-histidine = ADP + protein N-phospho-L-histidine.</text>
        <dbReference type="EC" id="2.7.13.3"/>
    </reaction>
</comment>
<dbReference type="InterPro" id="IPR003594">
    <property type="entry name" value="HATPase_dom"/>
</dbReference>
<comment type="caution">
    <text evidence="19">The sequence shown here is derived from an EMBL/GenBank/DDBJ whole genome shotgun (WGS) entry which is preliminary data.</text>
</comment>
<evidence type="ECO:0000259" key="16">
    <source>
        <dbReference type="PROSITE" id="PS50109"/>
    </source>
</evidence>
<dbReference type="SUPFAM" id="SSF55785">
    <property type="entry name" value="PYP-like sensor domain (PAS domain)"/>
    <property type="match status" value="1"/>
</dbReference>
<evidence type="ECO:0000313" key="19">
    <source>
        <dbReference type="EMBL" id="TDS13145.1"/>
    </source>
</evidence>
<dbReference type="CDD" id="cd00130">
    <property type="entry name" value="PAS"/>
    <property type="match status" value="1"/>
</dbReference>
<organism evidence="19 20">
    <name type="scientific">Sphingobacterium paludis</name>
    <dbReference type="NCBI Taxonomy" id="1476465"/>
    <lineage>
        <taxon>Bacteria</taxon>
        <taxon>Pseudomonadati</taxon>
        <taxon>Bacteroidota</taxon>
        <taxon>Sphingobacteriia</taxon>
        <taxon>Sphingobacteriales</taxon>
        <taxon>Sphingobacteriaceae</taxon>
        <taxon>Sphingobacterium</taxon>
    </lineage>
</organism>
<feature type="domain" description="Histidine kinase" evidence="16">
    <location>
        <begin position="360"/>
        <end position="575"/>
    </location>
</feature>
<evidence type="ECO:0000256" key="14">
    <source>
        <dbReference type="ARBA" id="ARBA00023136"/>
    </source>
</evidence>
<evidence type="ECO:0000256" key="12">
    <source>
        <dbReference type="ARBA" id="ARBA00022989"/>
    </source>
</evidence>
<dbReference type="GO" id="GO:0000156">
    <property type="term" value="F:phosphorelay response regulator activity"/>
    <property type="evidence" value="ECO:0007669"/>
    <property type="project" value="TreeGrafter"/>
</dbReference>
<accession>A0A4R7D0X6</accession>
<evidence type="ECO:0000256" key="7">
    <source>
        <dbReference type="ARBA" id="ARBA00022679"/>
    </source>
</evidence>
<dbReference type="InterPro" id="IPR003660">
    <property type="entry name" value="HAMP_dom"/>
</dbReference>
<evidence type="ECO:0000259" key="17">
    <source>
        <dbReference type="PROSITE" id="PS50112"/>
    </source>
</evidence>
<dbReference type="AlphaFoldDB" id="A0A4R7D0X6"/>
<dbReference type="PANTHER" id="PTHR42878">
    <property type="entry name" value="TWO-COMPONENT HISTIDINE KINASE"/>
    <property type="match status" value="1"/>
</dbReference>
<dbReference type="Pfam" id="PF00512">
    <property type="entry name" value="HisKA"/>
    <property type="match status" value="1"/>
</dbReference>
<feature type="domain" description="HAMP" evidence="18">
    <location>
        <begin position="166"/>
        <end position="218"/>
    </location>
</feature>
<dbReference type="NCBIfam" id="TIGR00229">
    <property type="entry name" value="sensory_box"/>
    <property type="match status" value="1"/>
</dbReference>
<dbReference type="PANTHER" id="PTHR42878:SF7">
    <property type="entry name" value="SENSOR HISTIDINE KINASE GLRK"/>
    <property type="match status" value="1"/>
</dbReference>
<evidence type="ECO:0000256" key="2">
    <source>
        <dbReference type="ARBA" id="ARBA00004141"/>
    </source>
</evidence>
<keyword evidence="11" id="KW-0067">ATP-binding</keyword>
<comment type="subcellular location">
    <subcellularLocation>
        <location evidence="3">Cell membrane</location>
    </subcellularLocation>
    <subcellularLocation>
        <location evidence="2">Membrane</location>
        <topology evidence="2">Multi-pass membrane protein</topology>
    </subcellularLocation>
</comment>
<dbReference type="GO" id="GO:0007234">
    <property type="term" value="P:osmosensory signaling via phosphorelay pathway"/>
    <property type="evidence" value="ECO:0007669"/>
    <property type="project" value="TreeGrafter"/>
</dbReference>
<dbReference type="Gene3D" id="3.30.450.20">
    <property type="entry name" value="PAS domain"/>
    <property type="match status" value="1"/>
</dbReference>
<evidence type="ECO:0000256" key="9">
    <source>
        <dbReference type="ARBA" id="ARBA00022741"/>
    </source>
</evidence>
<dbReference type="Pfam" id="PF02518">
    <property type="entry name" value="HATPase_c"/>
    <property type="match status" value="1"/>
</dbReference>
<evidence type="ECO:0000256" key="13">
    <source>
        <dbReference type="ARBA" id="ARBA00023012"/>
    </source>
</evidence>
<evidence type="ECO:0000256" key="4">
    <source>
        <dbReference type="ARBA" id="ARBA00012438"/>
    </source>
</evidence>
<dbReference type="RefSeq" id="WP_133640635.1">
    <property type="nucleotide sequence ID" value="NZ_SNZV01000005.1"/>
</dbReference>
<dbReference type="Gene3D" id="6.10.340.10">
    <property type="match status" value="1"/>
</dbReference>
<dbReference type="Gene3D" id="3.30.565.10">
    <property type="entry name" value="Histidine kinase-like ATPase, C-terminal domain"/>
    <property type="match status" value="1"/>
</dbReference>
<dbReference type="EC" id="2.7.13.3" evidence="4"/>
<proteinExistence type="predicted"/>
<keyword evidence="9" id="KW-0547">Nucleotide-binding</keyword>
<feature type="domain" description="PAS" evidence="17">
    <location>
        <begin position="227"/>
        <end position="282"/>
    </location>
</feature>
<dbReference type="PRINTS" id="PR00344">
    <property type="entry name" value="BCTRLSENSOR"/>
</dbReference>
<evidence type="ECO:0000256" key="3">
    <source>
        <dbReference type="ARBA" id="ARBA00004236"/>
    </source>
</evidence>
<feature type="transmembrane region" description="Helical" evidence="15">
    <location>
        <begin position="7"/>
        <end position="29"/>
    </location>
</feature>
<dbReference type="Gene3D" id="1.10.287.130">
    <property type="match status" value="1"/>
</dbReference>
<dbReference type="GO" id="GO:0000155">
    <property type="term" value="F:phosphorelay sensor kinase activity"/>
    <property type="evidence" value="ECO:0007669"/>
    <property type="project" value="InterPro"/>
</dbReference>
<dbReference type="SMART" id="SM00388">
    <property type="entry name" value="HisKA"/>
    <property type="match status" value="1"/>
</dbReference>
<reference evidence="19 20" key="1">
    <citation type="submission" date="2019-03" db="EMBL/GenBank/DDBJ databases">
        <title>Genomic Encyclopedia of Type Strains, Phase III (KMG-III): the genomes of soil and plant-associated and newly described type strains.</title>
        <authorList>
            <person name="Whitman W."/>
        </authorList>
    </citation>
    <scope>NUCLEOTIDE SEQUENCE [LARGE SCALE GENOMIC DNA]</scope>
    <source>
        <strain evidence="19 20">CGMCC 1.12801</strain>
    </source>
</reference>
<dbReference type="SMART" id="SM00387">
    <property type="entry name" value="HATPase_c"/>
    <property type="match status" value="1"/>
</dbReference>
<evidence type="ECO:0000256" key="8">
    <source>
        <dbReference type="ARBA" id="ARBA00022692"/>
    </source>
</evidence>
<name>A0A4R7D0X6_9SPHI</name>
<keyword evidence="5" id="KW-1003">Cell membrane</keyword>
<keyword evidence="14 15" id="KW-0472">Membrane</keyword>
<evidence type="ECO:0000313" key="20">
    <source>
        <dbReference type="Proteomes" id="UP000294752"/>
    </source>
</evidence>
<keyword evidence="6" id="KW-0597">Phosphoprotein</keyword>
<dbReference type="InterPro" id="IPR035965">
    <property type="entry name" value="PAS-like_dom_sf"/>
</dbReference>
<dbReference type="PROSITE" id="PS50109">
    <property type="entry name" value="HIS_KIN"/>
    <property type="match status" value="1"/>
</dbReference>
<dbReference type="SMART" id="SM00304">
    <property type="entry name" value="HAMP"/>
    <property type="match status" value="1"/>
</dbReference>
<dbReference type="SUPFAM" id="SSF158472">
    <property type="entry name" value="HAMP domain-like"/>
    <property type="match status" value="1"/>
</dbReference>
<protein>
    <recommendedName>
        <fullName evidence="4">histidine kinase</fullName>
        <ecNumber evidence="4">2.7.13.3</ecNumber>
    </recommendedName>
</protein>
<evidence type="ECO:0000256" key="11">
    <source>
        <dbReference type="ARBA" id="ARBA00022840"/>
    </source>
</evidence>
<dbReference type="InterPro" id="IPR000014">
    <property type="entry name" value="PAS"/>
</dbReference>
<evidence type="ECO:0000256" key="15">
    <source>
        <dbReference type="SAM" id="Phobius"/>
    </source>
</evidence>
<evidence type="ECO:0000256" key="5">
    <source>
        <dbReference type="ARBA" id="ARBA00022475"/>
    </source>
</evidence>
<dbReference type="InterPro" id="IPR036097">
    <property type="entry name" value="HisK_dim/P_sf"/>
</dbReference>
<dbReference type="PROSITE" id="PS50885">
    <property type="entry name" value="HAMP"/>
    <property type="match status" value="1"/>
</dbReference>
<keyword evidence="13" id="KW-0902">Two-component regulatory system</keyword>
<evidence type="ECO:0000256" key="10">
    <source>
        <dbReference type="ARBA" id="ARBA00022777"/>
    </source>
</evidence>
<keyword evidence="10 19" id="KW-0418">Kinase</keyword>
<dbReference type="InterPro" id="IPR050351">
    <property type="entry name" value="BphY/WalK/GraS-like"/>
</dbReference>
<dbReference type="GO" id="GO:0005524">
    <property type="term" value="F:ATP binding"/>
    <property type="evidence" value="ECO:0007669"/>
    <property type="project" value="UniProtKB-KW"/>
</dbReference>
<dbReference type="InterPro" id="IPR005467">
    <property type="entry name" value="His_kinase_dom"/>
</dbReference>
<keyword evidence="12 15" id="KW-1133">Transmembrane helix</keyword>
<sequence length="575" mass="64384">MKIKTKLTLGIGTLFCMVFLLAALSGWYITQLKQDSGRILETNYNSLLYARDMLLSLEQHGEDDRAVMRFEENLAKQKQNITEAGEKEKTADIAAHFDAWRERPADQGLKSSLRKDIAQLMQLNMEAISRKSSVAEQTADDAIITLAIAGTLCFVVAFTLLVNLPSNIADPIKKLSSSIRQIAGQNYSERIHFPGNSEFAEVARSFNTMAEKLEEYAESRLDHILQSKKRMEALLEHMCDPVIGADENRRIIFVNEEATKILGLSATELLGKQAADLALHHDLLRDLFKDIPSPTVGEPFSSHLKIFADDRESYFEKEVVDMHMVPTGESERKFIGQVIMLRNITPFKEMDLARTNFIGTVSHEFKTPIAAIQMGIQLLQNDRVGQLNDEQQDLIRGIKEDSDRLLRITGELLNIAQLESGAIPLNMHESEVKPIVAYAVKANQVAADQKQLTLRVSIAEDGTTVFADNEKTAWVLTNFISNAVRYSHEHASIDIAVEKRGGRVRFAVRDYGQGIEAKYRERIFERYFRVPGTRSGGTGLGLSISKEFIEAQGGKIAVESELGSGSCFFFYLNEA</sequence>
<dbReference type="InterPro" id="IPR003661">
    <property type="entry name" value="HisK_dim/P_dom"/>
</dbReference>
<dbReference type="SMART" id="SM00091">
    <property type="entry name" value="PAS"/>
    <property type="match status" value="1"/>
</dbReference>
<dbReference type="GO" id="GO:0030295">
    <property type="term" value="F:protein kinase activator activity"/>
    <property type="evidence" value="ECO:0007669"/>
    <property type="project" value="TreeGrafter"/>
</dbReference>
<dbReference type="EMBL" id="SNZV01000005">
    <property type="protein sequence ID" value="TDS13145.1"/>
    <property type="molecule type" value="Genomic_DNA"/>
</dbReference>
<evidence type="ECO:0000256" key="6">
    <source>
        <dbReference type="ARBA" id="ARBA00022553"/>
    </source>
</evidence>
<dbReference type="CDD" id="cd06225">
    <property type="entry name" value="HAMP"/>
    <property type="match status" value="1"/>
</dbReference>
<dbReference type="Proteomes" id="UP000294752">
    <property type="component" value="Unassembled WGS sequence"/>
</dbReference>
<dbReference type="OrthoDB" id="9813151at2"/>
<dbReference type="GO" id="GO:0005886">
    <property type="term" value="C:plasma membrane"/>
    <property type="evidence" value="ECO:0007669"/>
    <property type="project" value="UniProtKB-SubCell"/>
</dbReference>
<gene>
    <name evidence="19" type="ORF">B0I21_105279</name>
</gene>
<dbReference type="GO" id="GO:0006355">
    <property type="term" value="P:regulation of DNA-templated transcription"/>
    <property type="evidence" value="ECO:0007669"/>
    <property type="project" value="InterPro"/>
</dbReference>
<feature type="transmembrane region" description="Helical" evidence="15">
    <location>
        <begin position="142"/>
        <end position="164"/>
    </location>
</feature>
<dbReference type="InterPro" id="IPR036890">
    <property type="entry name" value="HATPase_C_sf"/>
</dbReference>
<dbReference type="SUPFAM" id="SSF47384">
    <property type="entry name" value="Homodimeric domain of signal transducing histidine kinase"/>
    <property type="match status" value="1"/>
</dbReference>
<dbReference type="FunFam" id="3.30.565.10:FF:000023">
    <property type="entry name" value="PAS domain-containing sensor histidine kinase"/>
    <property type="match status" value="1"/>
</dbReference>
<dbReference type="InterPro" id="IPR013767">
    <property type="entry name" value="PAS_fold"/>
</dbReference>
<dbReference type="SUPFAM" id="SSF55874">
    <property type="entry name" value="ATPase domain of HSP90 chaperone/DNA topoisomerase II/histidine kinase"/>
    <property type="match status" value="1"/>
</dbReference>
<evidence type="ECO:0000259" key="18">
    <source>
        <dbReference type="PROSITE" id="PS50885"/>
    </source>
</evidence>
<keyword evidence="20" id="KW-1185">Reference proteome</keyword>
<evidence type="ECO:0000256" key="1">
    <source>
        <dbReference type="ARBA" id="ARBA00000085"/>
    </source>
</evidence>
<keyword evidence="8 15" id="KW-0812">Transmembrane</keyword>
<dbReference type="Pfam" id="PF00989">
    <property type="entry name" value="PAS"/>
    <property type="match status" value="1"/>
</dbReference>
<keyword evidence="7" id="KW-0808">Transferase</keyword>
<dbReference type="Pfam" id="PF00672">
    <property type="entry name" value="HAMP"/>
    <property type="match status" value="1"/>
</dbReference>
<dbReference type="InterPro" id="IPR004358">
    <property type="entry name" value="Sig_transdc_His_kin-like_C"/>
</dbReference>